<dbReference type="Proteomes" id="UP000268329">
    <property type="component" value="Chromosome"/>
</dbReference>
<dbReference type="KEGG" id="sdd:D9753_09115"/>
<dbReference type="AlphaFoldDB" id="A0A3G2J9T3"/>
<dbReference type="SUPFAM" id="SSF48498">
    <property type="entry name" value="Tetracyclin repressor-like, C-terminal domain"/>
    <property type="match status" value="1"/>
</dbReference>
<dbReference type="Gene3D" id="1.10.357.10">
    <property type="entry name" value="Tetracycline Repressor, domain 2"/>
    <property type="match status" value="1"/>
</dbReference>
<feature type="domain" description="HTH tetR-type" evidence="5">
    <location>
        <begin position="8"/>
        <end position="68"/>
    </location>
</feature>
<dbReference type="Pfam" id="PF21597">
    <property type="entry name" value="TetR_C_43"/>
    <property type="match status" value="1"/>
</dbReference>
<organism evidence="6 7">
    <name type="scientific">Streptomyces dangxiongensis</name>
    <dbReference type="NCBI Taxonomy" id="1442032"/>
    <lineage>
        <taxon>Bacteria</taxon>
        <taxon>Bacillati</taxon>
        <taxon>Actinomycetota</taxon>
        <taxon>Actinomycetes</taxon>
        <taxon>Kitasatosporales</taxon>
        <taxon>Streptomycetaceae</taxon>
        <taxon>Streptomyces</taxon>
    </lineage>
</organism>
<evidence type="ECO:0000256" key="2">
    <source>
        <dbReference type="ARBA" id="ARBA00023125"/>
    </source>
</evidence>
<dbReference type="Pfam" id="PF00440">
    <property type="entry name" value="TetR_N"/>
    <property type="match status" value="1"/>
</dbReference>
<evidence type="ECO:0000256" key="4">
    <source>
        <dbReference type="PROSITE-ProRule" id="PRU00335"/>
    </source>
</evidence>
<accession>A0A3G2J9T3</accession>
<dbReference type="PROSITE" id="PS50977">
    <property type="entry name" value="HTH_TETR_2"/>
    <property type="match status" value="1"/>
</dbReference>
<keyword evidence="1" id="KW-0805">Transcription regulation</keyword>
<dbReference type="OrthoDB" id="3237195at2"/>
<evidence type="ECO:0000313" key="6">
    <source>
        <dbReference type="EMBL" id="AYN39048.1"/>
    </source>
</evidence>
<proteinExistence type="predicted"/>
<dbReference type="GO" id="GO:0003700">
    <property type="term" value="F:DNA-binding transcription factor activity"/>
    <property type="evidence" value="ECO:0007669"/>
    <property type="project" value="TreeGrafter"/>
</dbReference>
<keyword evidence="3" id="KW-0804">Transcription</keyword>
<dbReference type="InterPro" id="IPR023772">
    <property type="entry name" value="DNA-bd_HTH_TetR-type_CS"/>
</dbReference>
<gene>
    <name evidence="6" type="ORF">D9753_09115</name>
</gene>
<feature type="DNA-binding region" description="H-T-H motif" evidence="4">
    <location>
        <begin position="31"/>
        <end position="50"/>
    </location>
</feature>
<dbReference type="PROSITE" id="PS01081">
    <property type="entry name" value="HTH_TETR_1"/>
    <property type="match status" value="1"/>
</dbReference>
<sequence length="188" mass="20118">MASQERSARTRQRLVFAAATAIAESGYEGATLARICKAAQVSIGALTFHFSSKRDLADAVRADARTLTHDRMRQAVDAASAPGAALPCLVRLTVQLAHLLETEVVVRSAARLARDCPDDDAWVSTWLPVVRRLLAQAQCSGELRAGVDPQVMTVLVNHLVFGAPPAPGAASQLERVWEVVLRGAASLR</sequence>
<dbReference type="RefSeq" id="WP_121786549.1">
    <property type="nucleotide sequence ID" value="NZ_CP033073.1"/>
</dbReference>
<name>A0A3G2J9T3_9ACTN</name>
<evidence type="ECO:0000313" key="7">
    <source>
        <dbReference type="Proteomes" id="UP000268329"/>
    </source>
</evidence>
<dbReference type="InterPro" id="IPR001647">
    <property type="entry name" value="HTH_TetR"/>
</dbReference>
<keyword evidence="2 4" id="KW-0238">DNA-binding</keyword>
<dbReference type="PANTHER" id="PTHR30055">
    <property type="entry name" value="HTH-TYPE TRANSCRIPTIONAL REGULATOR RUTR"/>
    <property type="match status" value="1"/>
</dbReference>
<keyword evidence="7" id="KW-1185">Reference proteome</keyword>
<dbReference type="GO" id="GO:0000976">
    <property type="term" value="F:transcription cis-regulatory region binding"/>
    <property type="evidence" value="ECO:0007669"/>
    <property type="project" value="TreeGrafter"/>
</dbReference>
<dbReference type="InterPro" id="IPR049445">
    <property type="entry name" value="TetR_SbtR-like_C"/>
</dbReference>
<dbReference type="EMBL" id="CP033073">
    <property type="protein sequence ID" value="AYN39048.1"/>
    <property type="molecule type" value="Genomic_DNA"/>
</dbReference>
<dbReference type="InterPro" id="IPR009057">
    <property type="entry name" value="Homeodomain-like_sf"/>
</dbReference>
<dbReference type="InterPro" id="IPR050109">
    <property type="entry name" value="HTH-type_TetR-like_transc_reg"/>
</dbReference>
<dbReference type="PRINTS" id="PR00455">
    <property type="entry name" value="HTHTETR"/>
</dbReference>
<dbReference type="InterPro" id="IPR036271">
    <property type="entry name" value="Tet_transcr_reg_TetR-rel_C_sf"/>
</dbReference>
<dbReference type="PANTHER" id="PTHR30055:SF234">
    <property type="entry name" value="HTH-TYPE TRANSCRIPTIONAL REGULATOR BETI"/>
    <property type="match status" value="1"/>
</dbReference>
<dbReference type="SUPFAM" id="SSF46689">
    <property type="entry name" value="Homeodomain-like"/>
    <property type="match status" value="1"/>
</dbReference>
<evidence type="ECO:0000256" key="1">
    <source>
        <dbReference type="ARBA" id="ARBA00023015"/>
    </source>
</evidence>
<protein>
    <submittedName>
        <fullName evidence="6">TetR/AcrR family transcriptional regulator</fullName>
    </submittedName>
</protein>
<reference evidence="6 7" key="1">
    <citation type="submission" date="2018-10" db="EMBL/GenBank/DDBJ databases">
        <title>The genome of Streptomyces dangxiongensis Z022.</title>
        <authorList>
            <person name="Zhang B."/>
        </authorList>
    </citation>
    <scope>NUCLEOTIDE SEQUENCE [LARGE SCALE GENOMIC DNA]</scope>
    <source>
        <strain evidence="6 7">Z022</strain>
    </source>
</reference>
<evidence type="ECO:0000259" key="5">
    <source>
        <dbReference type="PROSITE" id="PS50977"/>
    </source>
</evidence>
<evidence type="ECO:0000256" key="3">
    <source>
        <dbReference type="ARBA" id="ARBA00023163"/>
    </source>
</evidence>